<dbReference type="STRING" id="104663.SAMN04488121_11162"/>
<dbReference type="EMBL" id="FNBN01000011">
    <property type="protein sequence ID" value="SDH33217.1"/>
    <property type="molecule type" value="Genomic_DNA"/>
</dbReference>
<comment type="subcellular location">
    <subcellularLocation>
        <location evidence="1">Cell membrane</location>
        <topology evidence="1">Multi-pass membrane protein</topology>
    </subcellularLocation>
</comment>
<protein>
    <recommendedName>
        <fullName evidence="9">Lysylphosphatidylglycerol synthase TM region</fullName>
    </recommendedName>
</protein>
<feature type="transmembrane region" description="Helical" evidence="6">
    <location>
        <begin position="90"/>
        <end position="112"/>
    </location>
</feature>
<keyword evidence="2" id="KW-1003">Cell membrane</keyword>
<feature type="transmembrane region" description="Helical" evidence="6">
    <location>
        <begin position="166"/>
        <end position="189"/>
    </location>
</feature>
<feature type="transmembrane region" description="Helical" evidence="6">
    <location>
        <begin position="246"/>
        <end position="264"/>
    </location>
</feature>
<evidence type="ECO:0000256" key="2">
    <source>
        <dbReference type="ARBA" id="ARBA00022475"/>
    </source>
</evidence>
<dbReference type="InterPro" id="IPR022791">
    <property type="entry name" value="L-PG_synthase/AglD"/>
</dbReference>
<evidence type="ECO:0000313" key="8">
    <source>
        <dbReference type="Proteomes" id="UP000199045"/>
    </source>
</evidence>
<name>A0A1G8BJ07_CHIFI</name>
<dbReference type="PANTHER" id="PTHR39087">
    <property type="entry name" value="UPF0104 MEMBRANE PROTEIN MJ1595"/>
    <property type="match status" value="1"/>
</dbReference>
<dbReference type="Pfam" id="PF03706">
    <property type="entry name" value="LPG_synthase_TM"/>
    <property type="match status" value="1"/>
</dbReference>
<gene>
    <name evidence="7" type="ORF">SAMN04488121_11162</name>
</gene>
<evidence type="ECO:0000256" key="4">
    <source>
        <dbReference type="ARBA" id="ARBA00022989"/>
    </source>
</evidence>
<feature type="transmembrane region" description="Helical" evidence="6">
    <location>
        <begin position="319"/>
        <end position="340"/>
    </location>
</feature>
<feature type="transmembrane region" description="Helical" evidence="6">
    <location>
        <begin position="132"/>
        <end position="159"/>
    </location>
</feature>
<evidence type="ECO:0000256" key="3">
    <source>
        <dbReference type="ARBA" id="ARBA00022692"/>
    </source>
</evidence>
<dbReference type="OrthoDB" id="9814270at2"/>
<keyword evidence="3 6" id="KW-0812">Transmembrane</keyword>
<dbReference type="AlphaFoldDB" id="A0A1G8BJ07"/>
<keyword evidence="5 6" id="KW-0472">Membrane</keyword>
<evidence type="ECO:0000256" key="6">
    <source>
        <dbReference type="SAM" id="Phobius"/>
    </source>
</evidence>
<keyword evidence="4 6" id="KW-1133">Transmembrane helix</keyword>
<feature type="transmembrane region" description="Helical" evidence="6">
    <location>
        <begin position="54"/>
        <end position="78"/>
    </location>
</feature>
<evidence type="ECO:0000256" key="5">
    <source>
        <dbReference type="ARBA" id="ARBA00023136"/>
    </source>
</evidence>
<evidence type="ECO:0000313" key="7">
    <source>
        <dbReference type="EMBL" id="SDH33217.1"/>
    </source>
</evidence>
<evidence type="ECO:0000256" key="1">
    <source>
        <dbReference type="ARBA" id="ARBA00004651"/>
    </source>
</evidence>
<dbReference type="NCBIfam" id="TIGR00374">
    <property type="entry name" value="flippase-like domain"/>
    <property type="match status" value="1"/>
</dbReference>
<feature type="transmembrane region" description="Helical" evidence="6">
    <location>
        <begin position="276"/>
        <end position="299"/>
    </location>
</feature>
<organism evidence="7 8">
    <name type="scientific">Chitinophaga filiformis</name>
    <name type="common">Myxococcus filiformis</name>
    <name type="synonym">Flexibacter filiformis</name>
    <dbReference type="NCBI Taxonomy" id="104663"/>
    <lineage>
        <taxon>Bacteria</taxon>
        <taxon>Pseudomonadati</taxon>
        <taxon>Bacteroidota</taxon>
        <taxon>Chitinophagia</taxon>
        <taxon>Chitinophagales</taxon>
        <taxon>Chitinophagaceae</taxon>
        <taxon>Chitinophaga</taxon>
    </lineage>
</organism>
<reference evidence="7 8" key="1">
    <citation type="submission" date="2016-10" db="EMBL/GenBank/DDBJ databases">
        <authorList>
            <person name="de Groot N.N."/>
        </authorList>
    </citation>
    <scope>NUCLEOTIDE SEQUENCE [LARGE SCALE GENOMIC DNA]</scope>
    <source>
        <strain evidence="7 8">DSM 527</strain>
    </source>
</reference>
<accession>A0A1G8BJ07</accession>
<dbReference type="RefSeq" id="WP_089837737.1">
    <property type="nucleotide sequence ID" value="NZ_FNBN01000011.1"/>
</dbReference>
<dbReference type="PANTHER" id="PTHR39087:SF2">
    <property type="entry name" value="UPF0104 MEMBRANE PROTEIN MJ1595"/>
    <property type="match status" value="1"/>
</dbReference>
<proteinExistence type="predicted"/>
<sequence length="354" mass="39917">MSAENNNDKSLSGSGKIRPAYWWSLAIFILLLILVIYYFPEIRKELKLLEKVNIYWLSLAIFSQLMTYFFNALVYFFLLRAFKQERLPRLGALIRASVISLFFDQVMPTAGISGKTYIFGFLGRFNIAAAKVITLIVAELLTFYATLEILIVSLLAVCLFHDRIPYVFKIVLLAGIVVYLAIGSAAVFAGRKQFIDGLYRRLSKVKFLRKILDKAARKLRQQEFQGDEAELSAFLQGNKKDVFCGFVAQLLVIIADALTIFTLFEGLGVHISAFNVLLCFICTKIVSTLPISPGALVLYESGMTFFFTSLGLPLGPSVVVTLLYRLLSFWFPMPAGFILYRSWLREKGVSYAGK</sequence>
<dbReference type="GO" id="GO:0005886">
    <property type="term" value="C:plasma membrane"/>
    <property type="evidence" value="ECO:0007669"/>
    <property type="project" value="UniProtKB-SubCell"/>
</dbReference>
<feature type="transmembrane region" description="Helical" evidence="6">
    <location>
        <begin position="20"/>
        <end position="39"/>
    </location>
</feature>
<evidence type="ECO:0008006" key="9">
    <source>
        <dbReference type="Google" id="ProtNLM"/>
    </source>
</evidence>
<dbReference type="Proteomes" id="UP000199045">
    <property type="component" value="Unassembled WGS sequence"/>
</dbReference>